<dbReference type="SFLD" id="SFLDS00019">
    <property type="entry name" value="Glutathione_Transferase_(cytos"/>
    <property type="match status" value="1"/>
</dbReference>
<dbReference type="PROSITE" id="PS50404">
    <property type="entry name" value="GST_NTER"/>
    <property type="match status" value="1"/>
</dbReference>
<dbReference type="PANTHER" id="PTHR11571:SF224">
    <property type="entry name" value="HEMATOPOIETIC PROSTAGLANDIN D SYNTHASE"/>
    <property type="match status" value="1"/>
</dbReference>
<evidence type="ECO:0000256" key="1">
    <source>
        <dbReference type="ARBA" id="ARBA00012452"/>
    </source>
</evidence>
<dbReference type="Gene3D" id="3.40.30.10">
    <property type="entry name" value="Glutaredoxin"/>
    <property type="match status" value="1"/>
</dbReference>
<dbReference type="AlphaFoldDB" id="A0A6F9DK42"/>
<dbReference type="PANTHER" id="PTHR11571">
    <property type="entry name" value="GLUTATHIONE S-TRANSFERASE"/>
    <property type="match status" value="1"/>
</dbReference>
<dbReference type="SUPFAM" id="SSF52833">
    <property type="entry name" value="Thioredoxin-like"/>
    <property type="match status" value="1"/>
</dbReference>
<dbReference type="InterPro" id="IPR036282">
    <property type="entry name" value="Glutathione-S-Trfase_C_sf"/>
</dbReference>
<dbReference type="InterPro" id="IPR040079">
    <property type="entry name" value="Glutathione_S-Trfase"/>
</dbReference>
<dbReference type="Pfam" id="PF14497">
    <property type="entry name" value="GST_C_3"/>
    <property type="match status" value="1"/>
</dbReference>
<dbReference type="EC" id="2.5.1.18" evidence="1"/>
<dbReference type="SFLD" id="SFLDG00363">
    <property type="entry name" value="AMPS_(cytGST):_Alpha-__Mu-__Pi"/>
    <property type="match status" value="1"/>
</dbReference>
<name>A0A6F9DK42_9ASCI</name>
<evidence type="ECO:0000256" key="2">
    <source>
        <dbReference type="ARBA" id="ARBA00022679"/>
    </source>
</evidence>
<feature type="domain" description="GST C-terminal" evidence="5">
    <location>
        <begin position="81"/>
        <end position="200"/>
    </location>
</feature>
<dbReference type="InterPro" id="IPR010987">
    <property type="entry name" value="Glutathione-S-Trfase_C-like"/>
</dbReference>
<dbReference type="InterPro" id="IPR036249">
    <property type="entry name" value="Thioredoxin-like_sf"/>
</dbReference>
<dbReference type="SFLD" id="SFLDG01205">
    <property type="entry name" value="AMPS.1"/>
    <property type="match status" value="1"/>
</dbReference>
<evidence type="ECO:0000313" key="6">
    <source>
        <dbReference type="EMBL" id="CAB3263817.1"/>
    </source>
</evidence>
<gene>
    <name evidence="6" type="primary">Mgst1-001</name>
</gene>
<reference evidence="6" key="1">
    <citation type="submission" date="2020-04" db="EMBL/GenBank/DDBJ databases">
        <authorList>
            <person name="Neveu A P."/>
        </authorList>
    </citation>
    <scope>NUCLEOTIDE SEQUENCE</scope>
    <source>
        <tissue evidence="6">Whole embryo</tissue>
    </source>
</reference>
<keyword evidence="2 6" id="KW-0808">Transferase</keyword>
<dbReference type="PROSITE" id="PS50405">
    <property type="entry name" value="GST_CTER"/>
    <property type="match status" value="1"/>
</dbReference>
<evidence type="ECO:0000256" key="3">
    <source>
        <dbReference type="ARBA" id="ARBA00047960"/>
    </source>
</evidence>
<organism evidence="6">
    <name type="scientific">Phallusia mammillata</name>
    <dbReference type="NCBI Taxonomy" id="59560"/>
    <lineage>
        <taxon>Eukaryota</taxon>
        <taxon>Metazoa</taxon>
        <taxon>Chordata</taxon>
        <taxon>Tunicata</taxon>
        <taxon>Ascidiacea</taxon>
        <taxon>Phlebobranchia</taxon>
        <taxon>Ascidiidae</taxon>
        <taxon>Phallusia</taxon>
    </lineage>
</organism>
<dbReference type="GO" id="GO:0006749">
    <property type="term" value="P:glutathione metabolic process"/>
    <property type="evidence" value="ECO:0007669"/>
    <property type="project" value="TreeGrafter"/>
</dbReference>
<dbReference type="Pfam" id="PF02798">
    <property type="entry name" value="GST_N"/>
    <property type="match status" value="1"/>
</dbReference>
<dbReference type="Gene3D" id="1.20.1050.10">
    <property type="match status" value="1"/>
</dbReference>
<dbReference type="InterPro" id="IPR004045">
    <property type="entry name" value="Glutathione_S-Trfase_N"/>
</dbReference>
<sequence length="200" mass="22900">MPEYKLCYFNARGLGELARLLFAEAGVEYKDVRYNSEEWPKQKPTMQFGQMPVLFVDGVQIAHSRAIARFLTREFKLDGGSSLQSALIDTWMEVLFETFQNLPFREQDPTAKAEKLATVMKDNIGPKLEKLQEQSSSTPGPYIFKDFTAADIIVYAITDFLVKSFKVDLICYQGITKLRDAVSQRPNIKKWIEARPDTEN</sequence>
<evidence type="ECO:0000259" key="5">
    <source>
        <dbReference type="PROSITE" id="PS50405"/>
    </source>
</evidence>
<evidence type="ECO:0000259" key="4">
    <source>
        <dbReference type="PROSITE" id="PS50404"/>
    </source>
</evidence>
<protein>
    <recommendedName>
        <fullName evidence="1">glutathione transferase</fullName>
        <ecNumber evidence="1">2.5.1.18</ecNumber>
    </recommendedName>
</protein>
<comment type="catalytic activity">
    <reaction evidence="3">
        <text>RX + glutathione = an S-substituted glutathione + a halide anion + H(+)</text>
        <dbReference type="Rhea" id="RHEA:16437"/>
        <dbReference type="ChEBI" id="CHEBI:15378"/>
        <dbReference type="ChEBI" id="CHEBI:16042"/>
        <dbReference type="ChEBI" id="CHEBI:17792"/>
        <dbReference type="ChEBI" id="CHEBI:57925"/>
        <dbReference type="ChEBI" id="CHEBI:90779"/>
        <dbReference type="EC" id="2.5.1.18"/>
    </reaction>
</comment>
<accession>A0A6F9DK42</accession>
<feature type="domain" description="GST N-terminal" evidence="4">
    <location>
        <begin position="2"/>
        <end position="79"/>
    </location>
</feature>
<dbReference type="InterPro" id="IPR050213">
    <property type="entry name" value="GST_superfamily"/>
</dbReference>
<dbReference type="InterPro" id="IPR004046">
    <property type="entry name" value="GST_C"/>
</dbReference>
<dbReference type="CDD" id="cd03039">
    <property type="entry name" value="GST_N_Sigma_like"/>
    <property type="match status" value="1"/>
</dbReference>
<proteinExistence type="evidence at transcript level"/>
<dbReference type="FunFam" id="3.40.30.10:FF:000035">
    <property type="entry name" value="hematopoietic prostaglandin D synthase"/>
    <property type="match status" value="1"/>
</dbReference>
<dbReference type="GO" id="GO:0004364">
    <property type="term" value="F:glutathione transferase activity"/>
    <property type="evidence" value="ECO:0007669"/>
    <property type="project" value="UniProtKB-EC"/>
</dbReference>
<dbReference type="SUPFAM" id="SSF47616">
    <property type="entry name" value="GST C-terminal domain-like"/>
    <property type="match status" value="1"/>
</dbReference>
<dbReference type="EMBL" id="LR787955">
    <property type="protein sequence ID" value="CAB3263817.1"/>
    <property type="molecule type" value="mRNA"/>
</dbReference>